<dbReference type="PANTHER" id="PTHR37181:SF1">
    <property type="entry name" value="F6A14.6 PROTEIN"/>
    <property type="match status" value="1"/>
</dbReference>
<sequence length="402" mass="44712">MTTLLELIKDASINSKSLDVHSDYPVVLNPDQILSNLKYELEDDSSSYPIKPVIGWKISETDNEIIEINKKFMKELKTKVKSADNLKKDEFIGRLISFLESIREKVGVLIEIGGSAGSAYCKILIGKLGSFVGKDVAGLVLDGCVSLEIWELVEALIVNGVIVNSCYSNLVAKLVEKKRSDLICLCCKHAFDLGASEIFSILRYFLSPSKDALSSMVSIKKEWENQALFAIEKASDSNLKRKNSIVAKEASILFMMAYDGFSAPELCLHYLVSSPNINNAISSPAFSKLNGKELLNLIRYLAKWFKKYERFPQAGPCPKASLVLGLEACHWIPKLEDVVKCLGFVLDENFSSLVLHPQFHEELRSVEGMVSCLTAEAKICNMVTAVTEKLKIEVTRGRDKLI</sequence>
<protein>
    <submittedName>
        <fullName evidence="1">Uncharacterized protein</fullName>
    </submittedName>
</protein>
<dbReference type="Proteomes" id="UP001157006">
    <property type="component" value="Chromosome 2"/>
</dbReference>
<dbReference type="PANTHER" id="PTHR37181">
    <property type="entry name" value="F6A14.6 PROTEIN"/>
    <property type="match status" value="1"/>
</dbReference>
<evidence type="ECO:0000313" key="1">
    <source>
        <dbReference type="EMBL" id="CAI8597674.1"/>
    </source>
</evidence>
<reference evidence="1 2" key="1">
    <citation type="submission" date="2023-01" db="EMBL/GenBank/DDBJ databases">
        <authorList>
            <person name="Kreplak J."/>
        </authorList>
    </citation>
    <scope>NUCLEOTIDE SEQUENCE [LARGE SCALE GENOMIC DNA]</scope>
</reference>
<dbReference type="AlphaFoldDB" id="A0AAV0ZHK0"/>
<accession>A0AAV0ZHK0</accession>
<keyword evidence="2" id="KW-1185">Reference proteome</keyword>
<proteinExistence type="predicted"/>
<organism evidence="1 2">
    <name type="scientific">Vicia faba</name>
    <name type="common">Broad bean</name>
    <name type="synonym">Faba vulgaris</name>
    <dbReference type="NCBI Taxonomy" id="3906"/>
    <lineage>
        <taxon>Eukaryota</taxon>
        <taxon>Viridiplantae</taxon>
        <taxon>Streptophyta</taxon>
        <taxon>Embryophyta</taxon>
        <taxon>Tracheophyta</taxon>
        <taxon>Spermatophyta</taxon>
        <taxon>Magnoliopsida</taxon>
        <taxon>eudicotyledons</taxon>
        <taxon>Gunneridae</taxon>
        <taxon>Pentapetalae</taxon>
        <taxon>rosids</taxon>
        <taxon>fabids</taxon>
        <taxon>Fabales</taxon>
        <taxon>Fabaceae</taxon>
        <taxon>Papilionoideae</taxon>
        <taxon>50 kb inversion clade</taxon>
        <taxon>NPAAA clade</taxon>
        <taxon>Hologalegina</taxon>
        <taxon>IRL clade</taxon>
        <taxon>Fabeae</taxon>
        <taxon>Vicia</taxon>
    </lineage>
</organism>
<dbReference type="EMBL" id="OX451737">
    <property type="protein sequence ID" value="CAI8597674.1"/>
    <property type="molecule type" value="Genomic_DNA"/>
</dbReference>
<gene>
    <name evidence="1" type="ORF">VFH_II092480</name>
</gene>
<name>A0AAV0ZHK0_VICFA</name>
<evidence type="ECO:0000313" key="2">
    <source>
        <dbReference type="Proteomes" id="UP001157006"/>
    </source>
</evidence>